<evidence type="ECO:0000259" key="7">
    <source>
        <dbReference type="PROSITE" id="PS50110"/>
    </source>
</evidence>
<evidence type="ECO:0000313" key="8">
    <source>
        <dbReference type="EMBL" id="HGF33814.1"/>
    </source>
</evidence>
<gene>
    <name evidence="8" type="ORF">ENW96_05410</name>
</gene>
<keyword evidence="3" id="KW-0238">DNA-binding</keyword>
<dbReference type="CDD" id="cd17535">
    <property type="entry name" value="REC_NarL-like"/>
    <property type="match status" value="1"/>
</dbReference>
<feature type="domain" description="HTH luxR-type" evidence="6">
    <location>
        <begin position="141"/>
        <end position="206"/>
    </location>
</feature>
<protein>
    <submittedName>
        <fullName evidence="8">Response regulator transcription factor</fullName>
    </submittedName>
</protein>
<dbReference type="PROSITE" id="PS00622">
    <property type="entry name" value="HTH_LUXR_1"/>
    <property type="match status" value="1"/>
</dbReference>
<evidence type="ECO:0000256" key="2">
    <source>
        <dbReference type="ARBA" id="ARBA00023015"/>
    </source>
</evidence>
<dbReference type="PANTHER" id="PTHR43214:SF41">
    <property type="entry name" value="NITRATE_NITRITE RESPONSE REGULATOR PROTEIN NARP"/>
    <property type="match status" value="1"/>
</dbReference>
<dbReference type="PANTHER" id="PTHR43214">
    <property type="entry name" value="TWO-COMPONENT RESPONSE REGULATOR"/>
    <property type="match status" value="1"/>
</dbReference>
<evidence type="ECO:0000256" key="5">
    <source>
        <dbReference type="PROSITE-ProRule" id="PRU00169"/>
    </source>
</evidence>
<keyword evidence="2" id="KW-0805">Transcription regulation</keyword>
<dbReference type="GO" id="GO:0000160">
    <property type="term" value="P:phosphorelay signal transduction system"/>
    <property type="evidence" value="ECO:0007669"/>
    <property type="project" value="InterPro"/>
</dbReference>
<evidence type="ECO:0000256" key="3">
    <source>
        <dbReference type="ARBA" id="ARBA00023125"/>
    </source>
</evidence>
<evidence type="ECO:0000259" key="6">
    <source>
        <dbReference type="PROSITE" id="PS50043"/>
    </source>
</evidence>
<dbReference type="SMART" id="SM00421">
    <property type="entry name" value="HTH_LUXR"/>
    <property type="match status" value="1"/>
</dbReference>
<dbReference type="EMBL" id="DTMF01000141">
    <property type="protein sequence ID" value="HGF33814.1"/>
    <property type="molecule type" value="Genomic_DNA"/>
</dbReference>
<dbReference type="GO" id="GO:0006355">
    <property type="term" value="P:regulation of DNA-templated transcription"/>
    <property type="evidence" value="ECO:0007669"/>
    <property type="project" value="InterPro"/>
</dbReference>
<evidence type="ECO:0000256" key="1">
    <source>
        <dbReference type="ARBA" id="ARBA00022553"/>
    </source>
</evidence>
<dbReference type="CDD" id="cd06170">
    <property type="entry name" value="LuxR_C_like"/>
    <property type="match status" value="1"/>
</dbReference>
<dbReference type="InterPro" id="IPR011006">
    <property type="entry name" value="CheY-like_superfamily"/>
</dbReference>
<dbReference type="AlphaFoldDB" id="A0A7C3V4M0"/>
<reference evidence="8" key="1">
    <citation type="journal article" date="2020" name="mSystems">
        <title>Genome- and Community-Level Interaction Insights into Carbon Utilization and Element Cycling Functions of Hydrothermarchaeota in Hydrothermal Sediment.</title>
        <authorList>
            <person name="Zhou Z."/>
            <person name="Liu Y."/>
            <person name="Xu W."/>
            <person name="Pan J."/>
            <person name="Luo Z.H."/>
            <person name="Li M."/>
        </authorList>
    </citation>
    <scope>NUCLEOTIDE SEQUENCE [LARGE SCALE GENOMIC DNA]</scope>
    <source>
        <strain evidence="8">SpSt-897</strain>
    </source>
</reference>
<sequence>MTSYPIILADDHVLFRRGVKRIIEEMAGLEVVGEANDGLELLELLKQKKPHLIILDISMPNLRGLEAAREIKDLYPQIKILLLTMHKKKDFLRQGLEAGVDGFLVKEDADTELLKAVETIRGGGKYFSPLLSASLADLAFQRGKTDPLTKREKEIAKLLAEGKSNKEIAELLYISIYTVRRHRDNIMRKLDLKGLADMVRYAMEQGYTSVNS</sequence>
<feature type="domain" description="Response regulatory" evidence="7">
    <location>
        <begin position="5"/>
        <end position="121"/>
    </location>
</feature>
<dbReference type="InterPro" id="IPR058245">
    <property type="entry name" value="NreC/VraR/RcsB-like_REC"/>
</dbReference>
<dbReference type="GO" id="GO:0003677">
    <property type="term" value="F:DNA binding"/>
    <property type="evidence" value="ECO:0007669"/>
    <property type="project" value="UniProtKB-KW"/>
</dbReference>
<proteinExistence type="predicted"/>
<dbReference type="InterPro" id="IPR016032">
    <property type="entry name" value="Sig_transdc_resp-reg_C-effctor"/>
</dbReference>
<dbReference type="Gene3D" id="3.40.50.2300">
    <property type="match status" value="1"/>
</dbReference>
<dbReference type="PRINTS" id="PR00038">
    <property type="entry name" value="HTHLUXR"/>
</dbReference>
<accession>A0A7C3V4M0</accession>
<evidence type="ECO:0000256" key="4">
    <source>
        <dbReference type="ARBA" id="ARBA00023163"/>
    </source>
</evidence>
<dbReference type="InterPro" id="IPR001789">
    <property type="entry name" value="Sig_transdc_resp-reg_receiver"/>
</dbReference>
<dbReference type="InterPro" id="IPR000792">
    <property type="entry name" value="Tscrpt_reg_LuxR_C"/>
</dbReference>
<feature type="modified residue" description="4-aspartylphosphate" evidence="5">
    <location>
        <position position="56"/>
    </location>
</feature>
<dbReference type="SUPFAM" id="SSF52172">
    <property type="entry name" value="CheY-like"/>
    <property type="match status" value="1"/>
</dbReference>
<dbReference type="Pfam" id="PF00196">
    <property type="entry name" value="GerE"/>
    <property type="match status" value="1"/>
</dbReference>
<keyword evidence="4" id="KW-0804">Transcription</keyword>
<dbReference type="InterPro" id="IPR039420">
    <property type="entry name" value="WalR-like"/>
</dbReference>
<name>A0A7C3V4M0_9BACT</name>
<dbReference type="SUPFAM" id="SSF46894">
    <property type="entry name" value="C-terminal effector domain of the bipartite response regulators"/>
    <property type="match status" value="1"/>
</dbReference>
<keyword evidence="1 5" id="KW-0597">Phosphoprotein</keyword>
<organism evidence="8">
    <name type="scientific">Desulfobacca acetoxidans</name>
    <dbReference type="NCBI Taxonomy" id="60893"/>
    <lineage>
        <taxon>Bacteria</taxon>
        <taxon>Pseudomonadati</taxon>
        <taxon>Thermodesulfobacteriota</taxon>
        <taxon>Desulfobaccia</taxon>
        <taxon>Desulfobaccales</taxon>
        <taxon>Desulfobaccaceae</taxon>
        <taxon>Desulfobacca</taxon>
    </lineage>
</organism>
<dbReference type="Pfam" id="PF00072">
    <property type="entry name" value="Response_reg"/>
    <property type="match status" value="1"/>
</dbReference>
<dbReference type="PROSITE" id="PS50110">
    <property type="entry name" value="RESPONSE_REGULATORY"/>
    <property type="match status" value="1"/>
</dbReference>
<dbReference type="PROSITE" id="PS50043">
    <property type="entry name" value="HTH_LUXR_2"/>
    <property type="match status" value="1"/>
</dbReference>
<comment type="caution">
    <text evidence="8">The sequence shown here is derived from an EMBL/GenBank/DDBJ whole genome shotgun (WGS) entry which is preliminary data.</text>
</comment>
<dbReference type="SMART" id="SM00448">
    <property type="entry name" value="REC"/>
    <property type="match status" value="1"/>
</dbReference>